<organism evidence="2 3">
    <name type="scientific">Mycena maculata</name>
    <dbReference type="NCBI Taxonomy" id="230809"/>
    <lineage>
        <taxon>Eukaryota</taxon>
        <taxon>Fungi</taxon>
        <taxon>Dikarya</taxon>
        <taxon>Basidiomycota</taxon>
        <taxon>Agaricomycotina</taxon>
        <taxon>Agaricomycetes</taxon>
        <taxon>Agaricomycetidae</taxon>
        <taxon>Agaricales</taxon>
        <taxon>Marasmiineae</taxon>
        <taxon>Mycenaceae</taxon>
        <taxon>Mycena</taxon>
    </lineage>
</organism>
<keyword evidence="3" id="KW-1185">Reference proteome</keyword>
<evidence type="ECO:0000313" key="3">
    <source>
        <dbReference type="Proteomes" id="UP001215280"/>
    </source>
</evidence>
<protein>
    <submittedName>
        <fullName evidence="2">Uncharacterized protein</fullName>
    </submittedName>
</protein>
<dbReference type="Proteomes" id="UP001215280">
    <property type="component" value="Unassembled WGS sequence"/>
</dbReference>
<feature type="region of interest" description="Disordered" evidence="1">
    <location>
        <begin position="16"/>
        <end position="51"/>
    </location>
</feature>
<evidence type="ECO:0000313" key="2">
    <source>
        <dbReference type="EMBL" id="KAJ7753315.1"/>
    </source>
</evidence>
<feature type="compositionally biased region" description="Basic and acidic residues" evidence="1">
    <location>
        <begin position="28"/>
        <end position="39"/>
    </location>
</feature>
<gene>
    <name evidence="2" type="ORF">DFH07DRAFT_774083</name>
</gene>
<accession>A0AAD7J2T2</accession>
<name>A0AAD7J2T2_9AGAR</name>
<dbReference type="EMBL" id="JARJLG010000071">
    <property type="protein sequence ID" value="KAJ7753315.1"/>
    <property type="molecule type" value="Genomic_DNA"/>
</dbReference>
<dbReference type="AlphaFoldDB" id="A0AAD7J2T2"/>
<sequence length="154" mass="16542">MTESVSLKVDLSDQLKRPSLPSFDGPLLEEKNGRRDGHGTRSTGAVKPWRRQRAAALTSSSSLRRINEGADDEIGVGAALGVLGVYPDGSSGEMAVVGAFRKTPTIYRLFNYNVLTDNLPPVPKPSPVIPSVLQNSLTAIHDSCYQCQVMSACL</sequence>
<comment type="caution">
    <text evidence="2">The sequence shown here is derived from an EMBL/GenBank/DDBJ whole genome shotgun (WGS) entry which is preliminary data.</text>
</comment>
<reference evidence="2" key="1">
    <citation type="submission" date="2023-03" db="EMBL/GenBank/DDBJ databases">
        <title>Massive genome expansion in bonnet fungi (Mycena s.s.) driven by repeated elements and novel gene families across ecological guilds.</title>
        <authorList>
            <consortium name="Lawrence Berkeley National Laboratory"/>
            <person name="Harder C.B."/>
            <person name="Miyauchi S."/>
            <person name="Viragh M."/>
            <person name="Kuo A."/>
            <person name="Thoen E."/>
            <person name="Andreopoulos B."/>
            <person name="Lu D."/>
            <person name="Skrede I."/>
            <person name="Drula E."/>
            <person name="Henrissat B."/>
            <person name="Morin E."/>
            <person name="Kohler A."/>
            <person name="Barry K."/>
            <person name="LaButti K."/>
            <person name="Morin E."/>
            <person name="Salamov A."/>
            <person name="Lipzen A."/>
            <person name="Mereny Z."/>
            <person name="Hegedus B."/>
            <person name="Baldrian P."/>
            <person name="Stursova M."/>
            <person name="Weitz H."/>
            <person name="Taylor A."/>
            <person name="Grigoriev I.V."/>
            <person name="Nagy L.G."/>
            <person name="Martin F."/>
            <person name="Kauserud H."/>
        </authorList>
    </citation>
    <scope>NUCLEOTIDE SEQUENCE</scope>
    <source>
        <strain evidence="2">CBHHK188m</strain>
    </source>
</reference>
<proteinExistence type="predicted"/>
<evidence type="ECO:0000256" key="1">
    <source>
        <dbReference type="SAM" id="MobiDB-lite"/>
    </source>
</evidence>